<dbReference type="AlphaFoldDB" id="A0A0F4YGT0"/>
<dbReference type="PANTHER" id="PTHR45615:SF40">
    <property type="entry name" value="MYOSIN HEAVY CHAIN, NON-MUSCLE"/>
    <property type="match status" value="1"/>
</dbReference>
<dbReference type="GeneID" id="25321248"/>
<dbReference type="OrthoDB" id="5332870at2759"/>
<dbReference type="GO" id="GO:0000146">
    <property type="term" value="F:microfilament motor activity"/>
    <property type="evidence" value="ECO:0007669"/>
    <property type="project" value="TreeGrafter"/>
</dbReference>
<dbReference type="GO" id="GO:0016460">
    <property type="term" value="C:myosin II complex"/>
    <property type="evidence" value="ECO:0007669"/>
    <property type="project" value="TreeGrafter"/>
</dbReference>
<protein>
    <submittedName>
        <fullName evidence="3">Uncharacterized protein</fullName>
    </submittedName>
</protein>
<dbReference type="STRING" id="1408163.A0A0F4YGT0"/>
<dbReference type="Proteomes" id="UP000053958">
    <property type="component" value="Unassembled WGS sequence"/>
</dbReference>
<dbReference type="GO" id="GO:0032982">
    <property type="term" value="C:myosin filament"/>
    <property type="evidence" value="ECO:0007669"/>
    <property type="project" value="TreeGrafter"/>
</dbReference>
<proteinExistence type="predicted"/>
<keyword evidence="4" id="KW-1185">Reference proteome</keyword>
<accession>A0A0F4YGT0</accession>
<dbReference type="PANTHER" id="PTHR45615">
    <property type="entry name" value="MYOSIN HEAVY CHAIN, NON-MUSCLE"/>
    <property type="match status" value="1"/>
</dbReference>
<evidence type="ECO:0000256" key="2">
    <source>
        <dbReference type="SAM" id="MobiDB-lite"/>
    </source>
</evidence>
<evidence type="ECO:0000313" key="4">
    <source>
        <dbReference type="Proteomes" id="UP000053958"/>
    </source>
</evidence>
<feature type="region of interest" description="Disordered" evidence="2">
    <location>
        <begin position="959"/>
        <end position="1053"/>
    </location>
</feature>
<dbReference type="GO" id="GO:0005737">
    <property type="term" value="C:cytoplasm"/>
    <property type="evidence" value="ECO:0007669"/>
    <property type="project" value="TreeGrafter"/>
</dbReference>
<dbReference type="EMBL" id="LASV01000713">
    <property type="protein sequence ID" value="KKA17131.1"/>
    <property type="molecule type" value="Genomic_DNA"/>
</dbReference>
<gene>
    <name evidence="3" type="ORF">T310_9308</name>
</gene>
<reference evidence="3 4" key="1">
    <citation type="submission" date="2015-04" db="EMBL/GenBank/DDBJ databases">
        <authorList>
            <person name="Heijne W.H."/>
            <person name="Fedorova N.D."/>
            <person name="Nierman W.C."/>
            <person name="Vollebregt A.W."/>
            <person name="Zhao Z."/>
            <person name="Wu L."/>
            <person name="Kumar M."/>
            <person name="Stam H."/>
            <person name="van den Berg M.A."/>
            <person name="Pel H.J."/>
        </authorList>
    </citation>
    <scope>NUCLEOTIDE SEQUENCE [LARGE SCALE GENOMIC DNA]</scope>
    <source>
        <strain evidence="3 4">CBS 393.64</strain>
    </source>
</reference>
<dbReference type="GO" id="GO:0051015">
    <property type="term" value="F:actin filament binding"/>
    <property type="evidence" value="ECO:0007669"/>
    <property type="project" value="TreeGrafter"/>
</dbReference>
<evidence type="ECO:0000313" key="3">
    <source>
        <dbReference type="EMBL" id="KKA17131.1"/>
    </source>
</evidence>
<name>A0A0F4YGT0_RASE3</name>
<evidence type="ECO:0000256" key="1">
    <source>
        <dbReference type="SAM" id="Coils"/>
    </source>
</evidence>
<comment type="caution">
    <text evidence="3">The sequence shown here is derived from an EMBL/GenBank/DDBJ whole genome shotgun (WGS) entry which is preliminary data.</text>
</comment>
<keyword evidence="1" id="KW-0175">Coiled coil</keyword>
<feature type="coiled-coil region" evidence="1">
    <location>
        <begin position="585"/>
        <end position="897"/>
    </location>
</feature>
<sequence length="1077" mass="121035">MKDRILLIVREVERVVTSPYPASLHDLANLVIGSSPAAIRQWADSKPCQVPLLASALLEQLPHSSGLLAKFACVQEFRDSLLKQEPTVLDQFLQRAIEDGDSEAFRTCISLLSCPIPQSVVAPARLGTFIMKLVEEMVREPCARTISPLYQVMAGLLGNSNLLEALPEAIMANFQAECTKILRNLNDHVGSLFCLATFARIKLLWTPSHERETGEHACPVWFQNLSQFFGAKRAQKTLDLVVMSVIMACSATCSTLSTAEAVECVSLAIEICENVDQEQKNIWLRSNASRIAKLCEKLTRNGIDADLQMTGLTFLFTFSSGLPLPREIHSLAQQKLLSEDGWNALSALPDRVSALLVERVSASLDQVGLSNVISCAISAIQLEDMSDYTALTKIKIAIFVLSAVQRLHLPASSEIILQCLSACEKMAIERHIENYPMQTSQDDCKGSAVCYAACCAARNSLLVELLSLSYKATISSYTEGRDSAYSHAHEMFLSFMNTIKRRTSLHTFCGFSKRETPERFGALLIQKVREPSPSLPINGSSREWRAKMAELLLENARVSHQSIVQQMEEICRDLEFRCHNVEAPLRAVAEERDNLHSQLEEMKRLNAELEFQAQQSLTLISNLKADMARLEEKANSASTRADNLASQLAAVQMELDTAKRESQESAELERTKARTRELDLMATLTEREDQLDELQEEMQNLKREISKLQDIRETTSNERNAAIQERDRLRLEVTQLQNSLDTQTTLCLEKDSQIQCLEAENKNLSADVQNLRTKYEQEKVDADALRSALDAERRNQQFTIAELKTEFEAQISKANTDAQQEADRHRKEVAALRASLQDAESKATKELQSKNRRIQHLERKACLQCLPFHTKLMIFQVESLRNERAKKAREFSEAQEHISRLMAVMGFTKDRKDDHRPSVRVSDKLALESSRQAGLQSDYLHSQDNTASFQTQFSIQDPIAPASSCNNRDSPKRPGSSRRSRGLSLKSVQDLVEDEETETAIHPQYEANGQEPPRQPLGDVDKNSQRKSPRRSSKTSSYDSESTQLDRQLGTSMERASLDEIDLEFNDEDIFMSTAAR</sequence>
<organism evidence="3 4">
    <name type="scientific">Rasamsonia emersonii (strain ATCC 16479 / CBS 393.64 / IMI 116815)</name>
    <dbReference type="NCBI Taxonomy" id="1408163"/>
    <lineage>
        <taxon>Eukaryota</taxon>
        <taxon>Fungi</taxon>
        <taxon>Dikarya</taxon>
        <taxon>Ascomycota</taxon>
        <taxon>Pezizomycotina</taxon>
        <taxon>Eurotiomycetes</taxon>
        <taxon>Eurotiomycetidae</taxon>
        <taxon>Eurotiales</taxon>
        <taxon>Trichocomaceae</taxon>
        <taxon>Rasamsonia</taxon>
    </lineage>
</organism>
<dbReference type="RefSeq" id="XP_013323743.1">
    <property type="nucleotide sequence ID" value="XM_013468289.1"/>
</dbReference>